<name>A0A7W4K2U4_9PROT</name>
<evidence type="ECO:0000313" key="2">
    <source>
        <dbReference type="EMBL" id="MBB2199369.1"/>
    </source>
</evidence>
<dbReference type="EMBL" id="JABEQP010000018">
    <property type="protein sequence ID" value="MBB2199369.1"/>
    <property type="molecule type" value="Genomic_DNA"/>
</dbReference>
<sequence length="444" mass="49202">MIALSHVTPLQGLPVPVLYQMMQGGAARFGRRTPGPHDWPAAPSVLNHGDDRRGAVVTGKTILPFVADRLRYGIQLSSAVDVFDGIKPHLSELEDAFAQDNYACWMANVPGSWAENPERWWPKVRNHKNNGYGIAPQLERQMDAFLAYGQSLASLQRAISKLLAIGELTACGRKKTPDGAWTRMDPYYFGSAGNVTFSSSSAVVEKLRFFDIRIGYETGVSLASAMIAYGAPELVSRYLHLRRTPPDSPKRKEYADCFEELSECLQSDLLALLKDNHLQAVRDEDHKPVNPRDWSEVSMDLASSTIMYPDQPAQRVLVPIRIGVARHADLFEWRPASYSATDLPIARAASEPLSKSSQPKRGRSERGIKAESLAREFWLDEGEVFTSGDGQVARCIRHVQDGLVNCGLAEMSKSSLSEIAKRTARSLQSEKACQRTETGKVKKT</sequence>
<accession>A0A7W4K2U4</accession>
<dbReference type="AlphaFoldDB" id="A0A7W4K2U4"/>
<comment type="caution">
    <text evidence="2">The sequence shown here is derived from an EMBL/GenBank/DDBJ whole genome shotgun (WGS) entry which is preliminary data.</text>
</comment>
<gene>
    <name evidence="2" type="ORF">HLH44_18340</name>
</gene>
<proteinExistence type="predicted"/>
<feature type="region of interest" description="Disordered" evidence="1">
    <location>
        <begin position="424"/>
        <end position="444"/>
    </location>
</feature>
<reference evidence="2 3" key="1">
    <citation type="submission" date="2020-04" db="EMBL/GenBank/DDBJ databases">
        <title>Description of novel Gluconacetobacter.</title>
        <authorList>
            <person name="Sombolestani A."/>
        </authorList>
    </citation>
    <scope>NUCLEOTIDE SEQUENCE [LARGE SCALE GENOMIC DNA]</scope>
    <source>
        <strain evidence="2 3">LMG 22058</strain>
    </source>
</reference>
<feature type="compositionally biased region" description="Basic and acidic residues" evidence="1">
    <location>
        <begin position="432"/>
        <end position="444"/>
    </location>
</feature>
<organism evidence="2 3">
    <name type="scientific">Gluconacetobacter dulcium</name>
    <dbReference type="NCBI Taxonomy" id="2729096"/>
    <lineage>
        <taxon>Bacteria</taxon>
        <taxon>Pseudomonadati</taxon>
        <taxon>Pseudomonadota</taxon>
        <taxon>Alphaproteobacteria</taxon>
        <taxon>Acetobacterales</taxon>
        <taxon>Acetobacteraceae</taxon>
        <taxon>Gluconacetobacter</taxon>
    </lineage>
</organism>
<evidence type="ECO:0000313" key="3">
    <source>
        <dbReference type="Proteomes" id="UP000530320"/>
    </source>
</evidence>
<dbReference type="Proteomes" id="UP000530320">
    <property type="component" value="Unassembled WGS sequence"/>
</dbReference>
<evidence type="ECO:0000256" key="1">
    <source>
        <dbReference type="SAM" id="MobiDB-lite"/>
    </source>
</evidence>
<protein>
    <submittedName>
        <fullName evidence="2">Uncharacterized protein</fullName>
    </submittedName>
</protein>
<dbReference type="RefSeq" id="WP_183010319.1">
    <property type="nucleotide sequence ID" value="NZ_JABEQP010000018.1"/>
</dbReference>